<reference evidence="4 5" key="1">
    <citation type="journal article" date="2009" name="Stand. Genomic Sci.">
        <title>Complete genome sequence of Brachybacterium faecium type strain (Schefferle 6-10).</title>
        <authorList>
            <person name="Lapidus A."/>
            <person name="Pukall R."/>
            <person name="Labuttii K."/>
            <person name="Copeland A."/>
            <person name="Del Rio T.G."/>
            <person name="Nolan M."/>
            <person name="Chen F."/>
            <person name="Lucas S."/>
            <person name="Tice H."/>
            <person name="Cheng J.F."/>
            <person name="Bruce D."/>
            <person name="Goodwin L."/>
            <person name="Pitluck S."/>
            <person name="Rohde M."/>
            <person name="Goker M."/>
            <person name="Pati A."/>
            <person name="Ivanova N."/>
            <person name="Mavrommatis K."/>
            <person name="Chen A."/>
            <person name="Palaniappan K."/>
            <person name="D'haeseleer P."/>
            <person name="Chain P."/>
            <person name="Bristow J."/>
            <person name="Eisen J.A."/>
            <person name="Markowitz V."/>
            <person name="Hugenholtz P."/>
            <person name="Kyrpides N.C."/>
            <person name="Klenk H.P."/>
        </authorList>
    </citation>
    <scope>NUCLEOTIDE SEQUENCE [LARGE SCALE GENOMIC DNA]</scope>
    <source>
        <strain evidence="5">ATCC 43885 / DSM 4810 / JCM 11609 / LMG 19847 / NBRC 14762 / NCIMB 9860 / 6-10</strain>
    </source>
</reference>
<dbReference type="InterPro" id="IPR003675">
    <property type="entry name" value="Rce1/LyrA-like_dom"/>
</dbReference>
<dbReference type="AlphaFoldDB" id="C7MCT9"/>
<feature type="domain" description="CAAX prenyl protease 2/Lysostaphin resistance protein A-like" evidence="3">
    <location>
        <begin position="194"/>
        <end position="289"/>
    </location>
</feature>
<dbReference type="OrthoDB" id="2680086at2"/>
<proteinExistence type="predicted"/>
<name>C7MCT9_BRAFD</name>
<feature type="transmembrane region" description="Helical" evidence="2">
    <location>
        <begin position="228"/>
        <end position="249"/>
    </location>
</feature>
<gene>
    <name evidence="4" type="ordered locus">Bfae_15680</name>
</gene>
<evidence type="ECO:0000259" key="3">
    <source>
        <dbReference type="Pfam" id="PF02517"/>
    </source>
</evidence>
<sequence length="339" mass="35839">MTSTTPAPPPPPLDDRRHDADAVRDADGAQTAGGMQSPARLQSPTGGQRPASTAAERPFGAHLRLSWWKPLVIIPVLLISMFVAQLALTFVVVVVEVAAFGRDPGDTSLSPLMMAAVNLSLAVMGPLAVLLTAVIGRVPWRSLLAFPRRMSLRRWGVYFGGFTLLVALALAIMAVLDPAAAGLSSFALTGTTVGLLVVAVLSTPLQAAGEELMFRGALMPLIASWIRAAKPALVTGLIGSSILFGLVHMSVDPWLLSYYTVFGLCMAAMAVLSRGLEAPIAFHVTNNLIMMIVGTLFADGGGLEIDRSVGMGGPFMLVFIAVDIAAVALVWLYERRVRP</sequence>
<dbReference type="KEGG" id="bfa:Bfae_15680"/>
<dbReference type="GO" id="GO:0006508">
    <property type="term" value="P:proteolysis"/>
    <property type="evidence" value="ECO:0007669"/>
    <property type="project" value="UniProtKB-KW"/>
</dbReference>
<keyword evidence="2" id="KW-0472">Membrane</keyword>
<dbReference type="Proteomes" id="UP000001919">
    <property type="component" value="Chromosome"/>
</dbReference>
<feature type="transmembrane region" description="Helical" evidence="2">
    <location>
        <begin position="255"/>
        <end position="272"/>
    </location>
</feature>
<evidence type="ECO:0000256" key="1">
    <source>
        <dbReference type="SAM" id="MobiDB-lite"/>
    </source>
</evidence>
<dbReference type="GO" id="GO:0004175">
    <property type="term" value="F:endopeptidase activity"/>
    <property type="evidence" value="ECO:0007669"/>
    <property type="project" value="UniProtKB-ARBA"/>
</dbReference>
<feature type="transmembrane region" description="Helical" evidence="2">
    <location>
        <begin position="284"/>
        <end position="303"/>
    </location>
</feature>
<dbReference type="EMBL" id="CP001643">
    <property type="protein sequence ID" value="ACU85396.1"/>
    <property type="molecule type" value="Genomic_DNA"/>
</dbReference>
<dbReference type="eggNOG" id="COG1266">
    <property type="taxonomic scope" value="Bacteria"/>
</dbReference>
<feature type="compositionally biased region" description="Pro residues" evidence="1">
    <location>
        <begin position="1"/>
        <end position="12"/>
    </location>
</feature>
<keyword evidence="4" id="KW-0378">Hydrolase</keyword>
<feature type="transmembrane region" description="Helical" evidence="2">
    <location>
        <begin position="112"/>
        <end position="135"/>
    </location>
</feature>
<keyword evidence="4" id="KW-0645">Protease</keyword>
<keyword evidence="2" id="KW-0812">Transmembrane</keyword>
<feature type="transmembrane region" description="Helical" evidence="2">
    <location>
        <begin position="71"/>
        <end position="100"/>
    </location>
</feature>
<accession>C7MCT9</accession>
<feature type="transmembrane region" description="Helical" evidence="2">
    <location>
        <begin position="315"/>
        <end position="333"/>
    </location>
</feature>
<protein>
    <submittedName>
        <fullName evidence="4">CAAX amino terminal protease family</fullName>
    </submittedName>
</protein>
<keyword evidence="2" id="KW-1133">Transmembrane helix</keyword>
<feature type="region of interest" description="Disordered" evidence="1">
    <location>
        <begin position="1"/>
        <end position="55"/>
    </location>
</feature>
<dbReference type="HOGENOM" id="CLU_052492_1_0_11"/>
<evidence type="ECO:0000256" key="2">
    <source>
        <dbReference type="SAM" id="Phobius"/>
    </source>
</evidence>
<feature type="transmembrane region" description="Helical" evidence="2">
    <location>
        <begin position="155"/>
        <end position="176"/>
    </location>
</feature>
<feature type="transmembrane region" description="Helical" evidence="2">
    <location>
        <begin position="182"/>
        <end position="207"/>
    </location>
</feature>
<evidence type="ECO:0000313" key="4">
    <source>
        <dbReference type="EMBL" id="ACU85396.1"/>
    </source>
</evidence>
<dbReference type="PATRIC" id="fig|446465.5.peg.1561"/>
<dbReference type="GO" id="GO:0080120">
    <property type="term" value="P:CAAX-box protein maturation"/>
    <property type="evidence" value="ECO:0007669"/>
    <property type="project" value="UniProtKB-ARBA"/>
</dbReference>
<keyword evidence="5" id="KW-1185">Reference proteome</keyword>
<feature type="compositionally biased region" description="Basic and acidic residues" evidence="1">
    <location>
        <begin position="13"/>
        <end position="27"/>
    </location>
</feature>
<dbReference type="Pfam" id="PF02517">
    <property type="entry name" value="Rce1-like"/>
    <property type="match status" value="1"/>
</dbReference>
<evidence type="ECO:0000313" key="5">
    <source>
        <dbReference type="Proteomes" id="UP000001919"/>
    </source>
</evidence>
<dbReference type="STRING" id="446465.Bfae_15680"/>
<organism evidence="4 5">
    <name type="scientific">Brachybacterium faecium (strain ATCC 43885 / DSM 4810 / JCM 11609 / LMG 19847 / NBRC 14762 / NCIMB 9860 / 6-10)</name>
    <dbReference type="NCBI Taxonomy" id="446465"/>
    <lineage>
        <taxon>Bacteria</taxon>
        <taxon>Bacillati</taxon>
        <taxon>Actinomycetota</taxon>
        <taxon>Actinomycetes</taxon>
        <taxon>Micrococcales</taxon>
        <taxon>Dermabacteraceae</taxon>
        <taxon>Brachybacterium</taxon>
    </lineage>
</organism>